<organism evidence="1 2">
    <name type="scientific">Bionectria ochroleuca</name>
    <name type="common">Gliocladium roseum</name>
    <dbReference type="NCBI Taxonomy" id="29856"/>
    <lineage>
        <taxon>Eukaryota</taxon>
        <taxon>Fungi</taxon>
        <taxon>Dikarya</taxon>
        <taxon>Ascomycota</taxon>
        <taxon>Pezizomycotina</taxon>
        <taxon>Sordariomycetes</taxon>
        <taxon>Hypocreomycetidae</taxon>
        <taxon>Hypocreales</taxon>
        <taxon>Bionectriaceae</taxon>
        <taxon>Clonostachys</taxon>
    </lineage>
</organism>
<dbReference type="Proteomes" id="UP000766486">
    <property type="component" value="Unassembled WGS sequence"/>
</dbReference>
<accession>A0ABY6UUV6</accession>
<evidence type="ECO:0000313" key="1">
    <source>
        <dbReference type="EMBL" id="VUC33761.1"/>
    </source>
</evidence>
<name>A0ABY6UUV6_BIOOC</name>
<sequence>MSQRFGPPSASETREWVHRVLTTLWGGEEYLPEDIRQTRDNIPTLTLGHLANLYLLQSTHARPLASLWDEDGILRRACQQNQGVLCDPALEVASMELHGVLGINANNTEHLVMGKPPPCDISRFRELGSARNNSITVGLSNFMVDLDRQIDDIGDQIAEELDHEEIRRMRNLKLRFNVVFRLPIAGFISRQDH</sequence>
<evidence type="ECO:0000313" key="2">
    <source>
        <dbReference type="Proteomes" id="UP000766486"/>
    </source>
</evidence>
<comment type="caution">
    <text evidence="1">The sequence shown here is derived from an EMBL/GenBank/DDBJ whole genome shotgun (WGS) entry which is preliminary data.</text>
</comment>
<proteinExistence type="predicted"/>
<reference evidence="1 2" key="1">
    <citation type="submission" date="2019-06" db="EMBL/GenBank/DDBJ databases">
        <authorList>
            <person name="Broberg M."/>
        </authorList>
    </citation>
    <scope>NUCLEOTIDE SEQUENCE [LARGE SCALE GENOMIC DNA]</scope>
</reference>
<keyword evidence="2" id="KW-1185">Reference proteome</keyword>
<dbReference type="EMBL" id="CABFNS010000870">
    <property type="protein sequence ID" value="VUC33761.1"/>
    <property type="molecule type" value="Genomic_DNA"/>
</dbReference>
<gene>
    <name evidence="1" type="ORF">CLO192961_LOCUS360496</name>
</gene>
<protein>
    <submittedName>
        <fullName evidence="1">Uncharacterized protein</fullName>
    </submittedName>
</protein>